<gene>
    <name evidence="2" type="ORF">BVG79_00181</name>
</gene>
<protein>
    <recommendedName>
        <fullName evidence="1">Lon N-terminal domain-containing protein</fullName>
    </recommendedName>
</protein>
<reference evidence="2 3" key="1">
    <citation type="submission" date="2017-02" db="EMBL/GenBank/DDBJ databases">
        <title>Ketogulonicigenium robustum SPU B003 Genome sequencing and assembly.</title>
        <authorList>
            <person name="Li Y."/>
            <person name="Liu L."/>
            <person name="Wang C."/>
            <person name="Zhang M."/>
            <person name="Zhang T."/>
            <person name="Zhang Y."/>
        </authorList>
    </citation>
    <scope>NUCLEOTIDE SEQUENCE [LARGE SCALE GENOMIC DNA]</scope>
    <source>
        <strain evidence="2 3">SPU_B003</strain>
    </source>
</reference>
<name>A0A1W6NWF7_9RHOB</name>
<dbReference type="SUPFAM" id="SSF88697">
    <property type="entry name" value="PUA domain-like"/>
    <property type="match status" value="1"/>
</dbReference>
<dbReference type="KEGG" id="kro:BVG79_00181"/>
<dbReference type="PANTHER" id="PTHR46732">
    <property type="entry name" value="ATP-DEPENDENT PROTEASE LA (LON) DOMAIN PROTEIN"/>
    <property type="match status" value="1"/>
</dbReference>
<dbReference type="Proteomes" id="UP000242447">
    <property type="component" value="Chromosome"/>
</dbReference>
<evidence type="ECO:0000313" key="3">
    <source>
        <dbReference type="Proteomes" id="UP000242447"/>
    </source>
</evidence>
<accession>A0A1W6NWF7</accession>
<dbReference type="SMART" id="SM00464">
    <property type="entry name" value="LON"/>
    <property type="match status" value="1"/>
</dbReference>
<dbReference type="PROSITE" id="PS51787">
    <property type="entry name" value="LON_N"/>
    <property type="match status" value="1"/>
</dbReference>
<proteinExistence type="predicted"/>
<dbReference type="InterPro" id="IPR003111">
    <property type="entry name" value="Lon_prtase_N"/>
</dbReference>
<evidence type="ECO:0000313" key="2">
    <source>
        <dbReference type="EMBL" id="ARO13541.1"/>
    </source>
</evidence>
<dbReference type="OrthoDB" id="9806457at2"/>
<sequence length="224" mass="24836">MATASPDRLPAQLPGRIPLFPLAGALLLPRAHLPLHIFEPRYLAMFEEALMTESRLIGMVQPLHAHDGARLHRIGCAGRIVGFGERPDGRLDVTLAGISRFRLLSEPLTATPWRQGEVGWDDFATDRNRAPETDPHLDRAALFALLARFSQARGQQHDWQSLRPLPDEALINMLSIVAPLSPADRQALLEAPDLSLRRETLCALLEFALQRPADGDPDDSEVMQ</sequence>
<dbReference type="RefSeq" id="WP_085785248.1">
    <property type="nucleotide sequence ID" value="NZ_CP019937.1"/>
</dbReference>
<dbReference type="EMBL" id="CP019937">
    <property type="protein sequence ID" value="ARO13541.1"/>
    <property type="molecule type" value="Genomic_DNA"/>
</dbReference>
<keyword evidence="3" id="KW-1185">Reference proteome</keyword>
<dbReference type="AlphaFoldDB" id="A0A1W6NWF7"/>
<dbReference type="PANTHER" id="PTHR46732:SF8">
    <property type="entry name" value="ATP-DEPENDENT PROTEASE LA (LON) DOMAIN PROTEIN"/>
    <property type="match status" value="1"/>
</dbReference>
<dbReference type="Gene3D" id="2.30.130.40">
    <property type="entry name" value="LON domain-like"/>
    <property type="match status" value="1"/>
</dbReference>
<evidence type="ECO:0000259" key="1">
    <source>
        <dbReference type="PROSITE" id="PS51787"/>
    </source>
</evidence>
<dbReference type="InterPro" id="IPR015947">
    <property type="entry name" value="PUA-like_sf"/>
</dbReference>
<dbReference type="Pfam" id="PF02190">
    <property type="entry name" value="LON_substr_bdg"/>
    <property type="match status" value="1"/>
</dbReference>
<dbReference type="STRING" id="92947.BVG79_00181"/>
<feature type="domain" description="Lon N-terminal" evidence="1">
    <location>
        <begin position="17"/>
        <end position="209"/>
    </location>
</feature>
<organism evidence="2 3">
    <name type="scientific">Ketogulonicigenium robustum</name>
    <dbReference type="NCBI Taxonomy" id="92947"/>
    <lineage>
        <taxon>Bacteria</taxon>
        <taxon>Pseudomonadati</taxon>
        <taxon>Pseudomonadota</taxon>
        <taxon>Alphaproteobacteria</taxon>
        <taxon>Rhodobacterales</taxon>
        <taxon>Roseobacteraceae</taxon>
        <taxon>Ketogulonicigenium</taxon>
    </lineage>
</organism>
<dbReference type="InterPro" id="IPR046336">
    <property type="entry name" value="Lon_prtase_N_sf"/>
</dbReference>